<keyword evidence="2" id="KW-1185">Reference proteome</keyword>
<name>A0ACC2JSQ3_9PEZI</name>
<dbReference type="EMBL" id="JAPUUL010000550">
    <property type="protein sequence ID" value="KAJ8130223.1"/>
    <property type="molecule type" value="Genomic_DNA"/>
</dbReference>
<dbReference type="Proteomes" id="UP001153332">
    <property type="component" value="Unassembled WGS sequence"/>
</dbReference>
<proteinExistence type="predicted"/>
<sequence>MKEMLFLYYSSLAASKLPIPSVESSKRDSIETKSEPEEIPRRPSLTPKTTIIPAPATSHSTTPTYTIHKISDPIQAVIVRCDAERRWQPLWCATEIPTEHAVFSRPVPPIPMLIEIPLVFYRLGTQSSDREGLNNQIVTSININATSGFAPPDWKTGVGSVIVARKDKKPLLPHHLEGIWMYCDYILSFFNDRGGAPNQLYSREAFESWWQGYRDDQRLSRGGTGGEEDADDWRAVRSPYAY</sequence>
<evidence type="ECO:0000313" key="1">
    <source>
        <dbReference type="EMBL" id="KAJ8130223.1"/>
    </source>
</evidence>
<protein>
    <submittedName>
        <fullName evidence="1">Uncharacterized protein</fullName>
    </submittedName>
</protein>
<gene>
    <name evidence="1" type="ORF">O1611_g3406</name>
</gene>
<organism evidence="1 2">
    <name type="scientific">Lasiodiplodia mahajangana</name>
    <dbReference type="NCBI Taxonomy" id="1108764"/>
    <lineage>
        <taxon>Eukaryota</taxon>
        <taxon>Fungi</taxon>
        <taxon>Dikarya</taxon>
        <taxon>Ascomycota</taxon>
        <taxon>Pezizomycotina</taxon>
        <taxon>Dothideomycetes</taxon>
        <taxon>Dothideomycetes incertae sedis</taxon>
        <taxon>Botryosphaeriales</taxon>
        <taxon>Botryosphaeriaceae</taxon>
        <taxon>Lasiodiplodia</taxon>
    </lineage>
</organism>
<evidence type="ECO:0000313" key="2">
    <source>
        <dbReference type="Proteomes" id="UP001153332"/>
    </source>
</evidence>
<comment type="caution">
    <text evidence="1">The sequence shown here is derived from an EMBL/GenBank/DDBJ whole genome shotgun (WGS) entry which is preliminary data.</text>
</comment>
<accession>A0ACC2JSQ3</accession>
<reference evidence="1" key="1">
    <citation type="submission" date="2022-12" db="EMBL/GenBank/DDBJ databases">
        <title>Genome Sequence of Lasiodiplodia mahajangana.</title>
        <authorList>
            <person name="Buettner E."/>
        </authorList>
    </citation>
    <scope>NUCLEOTIDE SEQUENCE</scope>
    <source>
        <strain evidence="1">VT137</strain>
    </source>
</reference>